<dbReference type="PATRIC" id="fig|28087.4.peg.3654"/>
<reference evidence="2 3" key="1">
    <citation type="submission" date="2015-11" db="EMBL/GenBank/DDBJ databases">
        <title>Genomic analysis of 38 Legionella species identifies large and diverse effector repertoires.</title>
        <authorList>
            <person name="Burstein D."/>
            <person name="Amaro F."/>
            <person name="Zusman T."/>
            <person name="Lifshitz Z."/>
            <person name="Cohen O."/>
            <person name="Gilbert J.A."/>
            <person name="Pupko T."/>
            <person name="Shuman H.A."/>
            <person name="Segal G."/>
        </authorList>
    </citation>
    <scope>NUCLEOTIDE SEQUENCE [LARGE SCALE GENOMIC DNA]</scope>
    <source>
        <strain evidence="2 3">Mt.St.Helens-4</strain>
    </source>
</reference>
<name>A0A0W0YCA7_9GAMM</name>
<dbReference type="Proteomes" id="UP000054621">
    <property type="component" value="Unassembled WGS sequence"/>
</dbReference>
<comment type="caution">
    <text evidence="2">The sequence shown here is derived from an EMBL/GenBank/DDBJ whole genome shotgun (WGS) entry which is preliminary data.</text>
</comment>
<accession>A0A0W0YCA7</accession>
<dbReference type="AlphaFoldDB" id="A0A0W0YCA7"/>
<gene>
    <name evidence="2" type="ORF">Lsai_3406</name>
</gene>
<keyword evidence="1" id="KW-0472">Membrane</keyword>
<dbReference type="EMBL" id="LNYV01000037">
    <property type="protein sequence ID" value="KTD54584.1"/>
    <property type="molecule type" value="Genomic_DNA"/>
</dbReference>
<evidence type="ECO:0000256" key="1">
    <source>
        <dbReference type="SAM" id="Phobius"/>
    </source>
</evidence>
<dbReference type="eggNOG" id="ENOG50329GA">
    <property type="taxonomic scope" value="Bacteria"/>
</dbReference>
<organism evidence="2 3">
    <name type="scientific">Legionella sainthelensi</name>
    <dbReference type="NCBI Taxonomy" id="28087"/>
    <lineage>
        <taxon>Bacteria</taxon>
        <taxon>Pseudomonadati</taxon>
        <taxon>Pseudomonadota</taxon>
        <taxon>Gammaproteobacteria</taxon>
        <taxon>Legionellales</taxon>
        <taxon>Legionellaceae</taxon>
        <taxon>Legionella</taxon>
    </lineage>
</organism>
<proteinExistence type="predicted"/>
<evidence type="ECO:0000313" key="3">
    <source>
        <dbReference type="Proteomes" id="UP000054621"/>
    </source>
</evidence>
<evidence type="ECO:0000313" key="2">
    <source>
        <dbReference type="EMBL" id="KTD54584.1"/>
    </source>
</evidence>
<protein>
    <submittedName>
        <fullName evidence="2">Uncharacterized protein</fullName>
    </submittedName>
</protein>
<sequence length="387" mass="44596">MPRPFNTQELQQCLDEIAKIPISEVKYYLLLALNSIKKADAHQYHDFLKELTHLSIKLIRFLRPENATLPHKLLIEINQSYQKLREFSKTNTKAVVVGYAIINLGATLLSIFTGVLGGLVGSIAGLIRSIWDLNNPLSYLKDGAITGFAFGAAIGFRAPKKIFKNELTRQLKFCIDRLEECLLDMHEQKVKPFAYYKILVKTRLLKDCFDNNKESYKKFLREIQTFQIATLSAQFVSENLEGYLGHHACIILSLPNQNKPELIEFSLGESNVISRRLTQHEERKVTGAKIIEMMAFHQQLQETQPCTYNYVLTKMKAGENDCFRYIEKILLCTGQKTTKLQRFDGSENWIGKNIIGFFVEKLSPFKQNVFENEPYYEQKLSQNKLSF</sequence>
<dbReference type="OrthoDB" id="5646298at2"/>
<feature type="transmembrane region" description="Helical" evidence="1">
    <location>
        <begin position="94"/>
        <end position="127"/>
    </location>
</feature>
<keyword evidence="1" id="KW-0812">Transmembrane</keyword>
<keyword evidence="1" id="KW-1133">Transmembrane helix</keyword>
<dbReference type="RefSeq" id="WP_027271476.1">
    <property type="nucleotide sequence ID" value="NZ_CAAAJE010000018.1"/>
</dbReference>